<dbReference type="InterPro" id="IPR019467">
    <property type="entry name" value="Hat1_N"/>
</dbReference>
<feature type="transmembrane region" description="Helical" evidence="7">
    <location>
        <begin position="936"/>
        <end position="957"/>
    </location>
</feature>
<evidence type="ECO:0000256" key="2">
    <source>
        <dbReference type="ARBA" id="ARBA00013184"/>
    </source>
</evidence>
<keyword evidence="10" id="KW-1185">Reference proteome</keyword>
<dbReference type="GO" id="GO:0031509">
    <property type="term" value="P:subtelomeric heterochromatin formation"/>
    <property type="evidence" value="ECO:0007669"/>
    <property type="project" value="InterPro"/>
</dbReference>
<evidence type="ECO:0000256" key="7">
    <source>
        <dbReference type="SAM" id="Phobius"/>
    </source>
</evidence>
<feature type="transmembrane region" description="Helical" evidence="7">
    <location>
        <begin position="1112"/>
        <end position="1137"/>
    </location>
</feature>
<evidence type="ECO:0000256" key="6">
    <source>
        <dbReference type="ARBA" id="ARBA00048017"/>
    </source>
</evidence>
<keyword evidence="5" id="KW-0012">Acyltransferase</keyword>
<comment type="catalytic activity">
    <reaction evidence="6">
        <text>L-lysyl-[protein] + acetyl-CoA = N(6)-acetyl-L-lysyl-[protein] + CoA + H(+)</text>
        <dbReference type="Rhea" id="RHEA:45948"/>
        <dbReference type="Rhea" id="RHEA-COMP:9752"/>
        <dbReference type="Rhea" id="RHEA-COMP:10731"/>
        <dbReference type="ChEBI" id="CHEBI:15378"/>
        <dbReference type="ChEBI" id="CHEBI:29969"/>
        <dbReference type="ChEBI" id="CHEBI:57287"/>
        <dbReference type="ChEBI" id="CHEBI:57288"/>
        <dbReference type="ChEBI" id="CHEBI:61930"/>
        <dbReference type="EC" id="2.3.1.48"/>
    </reaction>
</comment>
<dbReference type="STRING" id="1306861.A0A4U6XMS0"/>
<feature type="transmembrane region" description="Helical" evidence="7">
    <location>
        <begin position="1177"/>
        <end position="1203"/>
    </location>
</feature>
<proteinExistence type="inferred from homology"/>
<feature type="transmembrane region" description="Helical" evidence="7">
    <location>
        <begin position="1251"/>
        <end position="1273"/>
    </location>
</feature>
<dbReference type="Gene3D" id="3.90.360.10">
    <property type="entry name" value="Histone acetyl transferase 1 (HAT1), N-terminal domain"/>
    <property type="match status" value="1"/>
</dbReference>
<evidence type="ECO:0000256" key="1">
    <source>
        <dbReference type="ARBA" id="ARBA00010543"/>
    </source>
</evidence>
<comment type="similarity">
    <text evidence="1">Belongs to the HAT1 family.</text>
</comment>
<evidence type="ECO:0000313" key="10">
    <source>
        <dbReference type="Proteomes" id="UP000310108"/>
    </source>
</evidence>
<feature type="transmembrane region" description="Helical" evidence="7">
    <location>
        <begin position="840"/>
        <end position="860"/>
    </location>
</feature>
<feature type="transmembrane region" description="Helical" evidence="7">
    <location>
        <begin position="1149"/>
        <end position="1170"/>
    </location>
</feature>
<keyword evidence="7" id="KW-1133">Transmembrane helix</keyword>
<accession>A0A4U6XMS0</accession>
<feature type="transmembrane region" description="Helical" evidence="7">
    <location>
        <begin position="1049"/>
        <end position="1069"/>
    </location>
</feature>
<dbReference type="Pfam" id="PF10394">
    <property type="entry name" value="Hat1_N"/>
    <property type="match status" value="1"/>
</dbReference>
<dbReference type="GO" id="GO:0000781">
    <property type="term" value="C:chromosome, telomeric region"/>
    <property type="evidence" value="ECO:0007669"/>
    <property type="project" value="GOC"/>
</dbReference>
<dbReference type="Gene3D" id="3.40.630.30">
    <property type="match status" value="1"/>
</dbReference>
<feature type="transmembrane region" description="Helical" evidence="7">
    <location>
        <begin position="1285"/>
        <end position="1304"/>
    </location>
</feature>
<dbReference type="Proteomes" id="UP000310108">
    <property type="component" value="Unassembled WGS sequence"/>
</dbReference>
<feature type="transmembrane region" description="Helical" evidence="7">
    <location>
        <begin position="1209"/>
        <end position="1230"/>
    </location>
</feature>
<dbReference type="GO" id="GO:0005634">
    <property type="term" value="C:nucleus"/>
    <property type="evidence" value="ECO:0007669"/>
    <property type="project" value="InterPro"/>
</dbReference>
<feature type="transmembrane region" description="Helical" evidence="7">
    <location>
        <begin position="867"/>
        <end position="889"/>
    </location>
</feature>
<dbReference type="InterPro" id="IPR017380">
    <property type="entry name" value="Hist_AcTrfase_B-typ_cat-su"/>
</dbReference>
<evidence type="ECO:0000256" key="5">
    <source>
        <dbReference type="ARBA" id="ARBA00023315"/>
    </source>
</evidence>
<dbReference type="InterPro" id="IPR016181">
    <property type="entry name" value="Acyl_CoA_acyltransferase"/>
</dbReference>
<organism evidence="9 10">
    <name type="scientific">Colletotrichum tanaceti</name>
    <dbReference type="NCBI Taxonomy" id="1306861"/>
    <lineage>
        <taxon>Eukaryota</taxon>
        <taxon>Fungi</taxon>
        <taxon>Dikarya</taxon>
        <taxon>Ascomycota</taxon>
        <taxon>Pezizomycotina</taxon>
        <taxon>Sordariomycetes</taxon>
        <taxon>Hypocreomycetidae</taxon>
        <taxon>Glomerellales</taxon>
        <taxon>Glomerellaceae</taxon>
        <taxon>Colletotrichum</taxon>
        <taxon>Colletotrichum destructivum species complex</taxon>
    </lineage>
</organism>
<dbReference type="EC" id="2.3.1.48" evidence="2"/>
<dbReference type="InterPro" id="IPR037113">
    <property type="entry name" value="Hat1_N_sf"/>
</dbReference>
<name>A0A4U6XMS0_9PEZI</name>
<feature type="transmembrane region" description="Helical" evidence="7">
    <location>
        <begin position="978"/>
        <end position="997"/>
    </location>
</feature>
<dbReference type="PANTHER" id="PTHR12046">
    <property type="entry name" value="HISTONE ACETYLTRANSFERASE TYPE B CATALYTIC SUBUNIT"/>
    <property type="match status" value="1"/>
</dbReference>
<keyword evidence="4 9" id="KW-0808">Transferase</keyword>
<keyword evidence="7" id="KW-0472">Membrane</keyword>
<protein>
    <recommendedName>
        <fullName evidence="3">Histone acetyltransferase type B catalytic subunit</fullName>
        <ecNumber evidence="2">2.3.1.48</ecNumber>
    </recommendedName>
</protein>
<evidence type="ECO:0000256" key="3">
    <source>
        <dbReference type="ARBA" id="ARBA00021268"/>
    </source>
</evidence>
<dbReference type="GO" id="GO:0004402">
    <property type="term" value="F:histone acetyltransferase activity"/>
    <property type="evidence" value="ECO:0007669"/>
    <property type="project" value="InterPro"/>
</dbReference>
<feature type="domain" description="Histone acetyl transferase HAT1 N-terminal" evidence="8">
    <location>
        <begin position="24"/>
        <end position="179"/>
    </location>
</feature>
<feature type="transmembrane region" description="Helical" evidence="7">
    <location>
        <begin position="801"/>
        <end position="820"/>
    </location>
</feature>
<evidence type="ECO:0000256" key="4">
    <source>
        <dbReference type="ARBA" id="ARBA00022679"/>
    </source>
</evidence>
<dbReference type="EMBL" id="PJEX01000054">
    <property type="protein sequence ID" value="TKW56964.1"/>
    <property type="molecule type" value="Genomic_DNA"/>
</dbReference>
<keyword evidence="7" id="KW-0812">Transmembrane</keyword>
<sequence>MSVRSPDTLDSFLSKQPLTGLTGSANATESLNISLIAPALGATKTIASFNPRFTYSIFGDDERIFGYKDLKIDLRYRTFDMRPNVKVFYGKKFQSVGETEAADVDATLKEHLPLVAFESAREFNSGAQSQPDGWTPPGALHSSFEAQDGTYEVWKGSLADPAVRQIVTRVEALVPMFIEGGSYISREINNEEDPWKIPEDANRWTVFFLYRKQASAEAGDKPLYTFVGYATVYRFFCFRPPTPPSSEWDLPKEEFDLLEKLPCRSRLSQFLVLPPFQGKGIGARLYKTVFEHYYNKPQTFELTVEDPNEAFDDMRDLADLTFLRSLPEFGNVKINTGIALPSPPSGTVPKDLVDQALLGTLRQKTKIVERQFKRLVEMQTMSQLPASVKVGFGEEQKARPTKEENHHYHLWQLFVKQRLYRQNADVLGQLDQSERLEKLNEALSSVELEYARLLDWHARWEKNVAAASAAGAPGTGSKRKSVNNAEDQVDFGEPCPQQPSKRAGQVLEIVDDEVVLEGEGVEVPLDDDAAVAALVLDELGLLEVQDAVALLVARVVHDDEDDHDALLHGLAEQAADGLVLRRRRQAVRQDQGELPQVLGAAAGRVLQARGAEVVDGPAHEQRDVGAVLLEVEVLHDLGSRIVRGERLGEVVCHEGVGPEAEDADLADLEHGQRARDHDEGLEGQRAGARLAHAARVVDAEEDLVATLGRDGAAHPDLVALVAGRDVRDDLLDVEALARAVRARELCGLGRGEDEPELGGEGERKRVRLGLERRPGPQRLGEVAKGKLLVADVGRRELRRGFLNGLLIFRVLLLLLLFGSLDLVLRGRYLALESALSRLDAGPAIVLVGTGIFLLDFGGFGRVHLVRILVHLGILRVGHHSALWVFLLFINGHRLVDGLHLIFGGVAHGLGVGRSFVVLEVLELASAELHVDVPRRLLLLALFLLLLLGILDVVLLAVPTLEGIAELLERILSAGIRRIILVLLALLPGAGLLLRGPVSCVSVVPLGSVGVEVVLDVHLVGVLILAAALDVARCGVGVGFGVVPRGFHAVVGLLGLIGLLFLLCLGLRINLGLAREVLLWRFLLLLLFFLAVMFGTLLIGSLRLFFSVLDVRLLLLLLLRLVLLDFIVLGTCIFSFIVEVEVHLLGHRQRVVLLHILVLLDLIVLELRVFLLRAWLFLFFFLLLVPFFGILLVVLCLTFLGVGLGFSRHLLVHLLPLGLVALLVLLCIVFASAVPHLLVNGRGIEIIDIADLFFHFVLLLTIFAFSVGIFLLVVSTNTAHLSLELFIRHIDGILLVFHLAVLFFVRLLGKLGQVLIGLDVFANVLRSIAVSQTGSGFEFARFARLLALLLLRRAEALGSELNKGSRQLAMEFGEASAADGGVLLKNREHNGQERRRKCAQVGLLQVNAFQGARVFGRAWKISHGLLVLLKRNKHSIAKGGHRVVEALGGGVDVDASLRFALDVGLNAEPACDLLQDEIQIRAAKAGDQCFEVFLREQGPLPQGVVLFGREFLRSRSQSVPLLRQLVDFLQGGLQVAQYRLVVDRGQFAVDIDNLDSKVQDGLHPVHGDGRAASVGGVAPDGCAAQACDRGDGPVERGDGLAGGRQRAALTQDDSRHALHEPGASRHLGTSELFRVFVDGGSDLGRDVDNLVEVIVGGIVGAVLLLLLLLLPDVGGGHACQDDREGILLGQLLGSEVVTETHLPHHLQDVRKEVALARLEVLDLILVFVRQGAGGLLAQVRNRSVEILHVREDLLGGIEGGVVSPSSDLNHGVKRVRGVGQTLMLMEPLVQGHAAGLDGLDVNLEMGERVFAASLERDVVSSICDPGDGDLVVRDTLLQDGLHRLAEDGAELADKSEKLQVRLARALAQSVDVGVLPAGQQNDFLHRLLERRPPLGDRCLGDLLEARVEVDEVQCRVGHNGQGGVVDGEQLQVLLQLSQQSEAGGELADDGGGEVRLELPHQVDGVILHRLGGVDERQGNGNEDLVGDEEPRVGILRALLSLHVEELGPGREFQPSPADDGVRQRRVEGRRAVDGRSVASVLPLVDNAVKNLGQGLGVGEVEELLASGSHVCQRLHVADLVHLLQVAEASLHLVYERDQAANLGKVGVGVEVVSGADGVGLERRHLLVHRPECKGQHSAVDALVNRRLVRELLCDALANLVANLWERYGWGRLLQEDLAVRLGQPDRHVANLLMPDGGLLVLLFVLVELLLVHLFLVFEASLESVEVRPSLLRLAVVLEPLGPLLEEPVDAFEQRFTDTGVEVRQSLNGRNQPNVVEELQAPVRELLEDMVLGVAANERRQVHESLVVRNMMLDGLEPVAQRQTKLETAKDVDERPCHVLVGIEVVCSVIAVGQAINHVSQVLPDEIDDLYGVRRTRQGKGGVMSRQVLPEDGRQDVVEGCLNVGELRSSGSVQQLCRCWCRAKRFDVLLHKLDAERCPLTREASLKVQQ</sequence>
<evidence type="ECO:0000313" key="9">
    <source>
        <dbReference type="EMBL" id="TKW56964.1"/>
    </source>
</evidence>
<dbReference type="SUPFAM" id="SSF55729">
    <property type="entry name" value="Acyl-CoA N-acyltransferases (Nat)"/>
    <property type="match status" value="1"/>
</dbReference>
<reference evidence="9 10" key="1">
    <citation type="journal article" date="2019" name="PLoS ONE">
        <title>Comparative genome analysis indicates high evolutionary potential of pathogenicity genes in Colletotrichum tanaceti.</title>
        <authorList>
            <person name="Lelwala R.V."/>
            <person name="Korhonen P.K."/>
            <person name="Young N.D."/>
            <person name="Scott J.B."/>
            <person name="Ades P.A."/>
            <person name="Gasser R.B."/>
            <person name="Taylor P.W.J."/>
        </authorList>
    </citation>
    <scope>NUCLEOTIDE SEQUENCE [LARGE SCALE GENOMIC DNA]</scope>
    <source>
        <strain evidence="9">BRIP57314</strain>
    </source>
</reference>
<feature type="transmembrane region" description="Helical" evidence="7">
    <location>
        <begin position="1081"/>
        <end position="1105"/>
    </location>
</feature>
<comment type="caution">
    <text evidence="9">The sequence shown here is derived from an EMBL/GenBank/DDBJ whole genome shotgun (WGS) entry which is preliminary data.</text>
</comment>
<evidence type="ECO:0000259" key="8">
    <source>
        <dbReference type="Pfam" id="PF10394"/>
    </source>
</evidence>
<gene>
    <name evidence="9" type="primary">HAT1</name>
    <name evidence="9" type="ORF">CTA1_7992</name>
</gene>